<evidence type="ECO:0008006" key="4">
    <source>
        <dbReference type="Google" id="ProtNLM"/>
    </source>
</evidence>
<dbReference type="EMBL" id="FMVW01000003">
    <property type="protein sequence ID" value="SCZ34400.1"/>
    <property type="molecule type" value="Genomic_DNA"/>
</dbReference>
<name>A0A1G5NCN9_AFIMA</name>
<dbReference type="AlphaFoldDB" id="A0A1G5NCN9"/>
<sequence>MGLNIKSDEVHRLARQLAQRTGTTMTKAIEAALREKIVALDREQDVEATVARVMTIVHDLGPPPAGATSDHSDLYDEGGLPQ</sequence>
<protein>
    <recommendedName>
        <fullName evidence="4">Antitoxin VapB</fullName>
    </recommendedName>
</protein>
<dbReference type="OrthoDB" id="7998884at2"/>
<keyword evidence="3" id="KW-1185">Reference proteome</keyword>
<dbReference type="InterPro" id="IPR011660">
    <property type="entry name" value="VapB-like"/>
</dbReference>
<organism evidence="2 3">
    <name type="scientific">Afifella marina DSM 2698</name>
    <dbReference type="NCBI Taxonomy" id="1120955"/>
    <lineage>
        <taxon>Bacteria</taxon>
        <taxon>Pseudomonadati</taxon>
        <taxon>Pseudomonadota</taxon>
        <taxon>Alphaproteobacteria</taxon>
        <taxon>Hyphomicrobiales</taxon>
        <taxon>Afifellaceae</taxon>
        <taxon>Afifella</taxon>
    </lineage>
</organism>
<evidence type="ECO:0000256" key="1">
    <source>
        <dbReference type="SAM" id="MobiDB-lite"/>
    </source>
</evidence>
<dbReference type="Pfam" id="PF07704">
    <property type="entry name" value="PSK_trans_fac"/>
    <property type="match status" value="1"/>
</dbReference>
<dbReference type="Proteomes" id="UP000199347">
    <property type="component" value="Unassembled WGS sequence"/>
</dbReference>
<gene>
    <name evidence="2" type="ORF">SAMN03080610_01684</name>
</gene>
<reference evidence="2 3" key="1">
    <citation type="submission" date="2016-10" db="EMBL/GenBank/DDBJ databases">
        <authorList>
            <person name="de Groot N.N."/>
        </authorList>
    </citation>
    <scope>NUCLEOTIDE SEQUENCE [LARGE SCALE GENOMIC DNA]</scope>
    <source>
        <strain evidence="2 3">DSM 2698</strain>
    </source>
</reference>
<dbReference type="RefSeq" id="WP_092811553.1">
    <property type="nucleotide sequence ID" value="NZ_FMVW01000003.1"/>
</dbReference>
<evidence type="ECO:0000313" key="3">
    <source>
        <dbReference type="Proteomes" id="UP000199347"/>
    </source>
</evidence>
<evidence type="ECO:0000313" key="2">
    <source>
        <dbReference type="EMBL" id="SCZ34400.1"/>
    </source>
</evidence>
<dbReference type="STRING" id="1120955.SAMN03080610_01684"/>
<proteinExistence type="predicted"/>
<feature type="region of interest" description="Disordered" evidence="1">
    <location>
        <begin position="60"/>
        <end position="82"/>
    </location>
</feature>
<accession>A0A1G5NCN9</accession>